<dbReference type="Proteomes" id="UP000584642">
    <property type="component" value="Unassembled WGS sequence"/>
</dbReference>
<name>A0ABX2T3F5_9PROT</name>
<keyword evidence="3" id="KW-1003">Cell membrane</keyword>
<organism evidence="8 9">
    <name type="scientific">Azospirillum oleiclasticum</name>
    <dbReference type="NCBI Taxonomy" id="2735135"/>
    <lineage>
        <taxon>Bacteria</taxon>
        <taxon>Pseudomonadati</taxon>
        <taxon>Pseudomonadota</taxon>
        <taxon>Alphaproteobacteria</taxon>
        <taxon>Rhodospirillales</taxon>
        <taxon>Azospirillaceae</taxon>
        <taxon>Azospirillum</taxon>
    </lineage>
</organism>
<protein>
    <submittedName>
        <fullName evidence="8">DoxX family protein</fullName>
    </submittedName>
</protein>
<feature type="transmembrane region" description="Helical" evidence="7">
    <location>
        <begin position="77"/>
        <end position="97"/>
    </location>
</feature>
<keyword evidence="4 7" id="KW-0812">Transmembrane</keyword>
<evidence type="ECO:0000256" key="3">
    <source>
        <dbReference type="ARBA" id="ARBA00022475"/>
    </source>
</evidence>
<keyword evidence="6 7" id="KW-0472">Membrane</keyword>
<dbReference type="InterPro" id="IPR032808">
    <property type="entry name" value="DoxX"/>
</dbReference>
<evidence type="ECO:0000256" key="1">
    <source>
        <dbReference type="ARBA" id="ARBA00004651"/>
    </source>
</evidence>
<evidence type="ECO:0000313" key="8">
    <source>
        <dbReference type="EMBL" id="NYZ18840.1"/>
    </source>
</evidence>
<dbReference type="EMBL" id="JABFDB010000001">
    <property type="protein sequence ID" value="NYZ18840.1"/>
    <property type="molecule type" value="Genomic_DNA"/>
</dbReference>
<evidence type="ECO:0000256" key="5">
    <source>
        <dbReference type="ARBA" id="ARBA00022989"/>
    </source>
</evidence>
<evidence type="ECO:0000256" key="2">
    <source>
        <dbReference type="ARBA" id="ARBA00006679"/>
    </source>
</evidence>
<evidence type="ECO:0000313" key="9">
    <source>
        <dbReference type="Proteomes" id="UP000584642"/>
    </source>
</evidence>
<keyword evidence="5 7" id="KW-1133">Transmembrane helix</keyword>
<reference evidence="8 9" key="1">
    <citation type="submission" date="2020-05" db="EMBL/GenBank/DDBJ databases">
        <title>Azospirillum oleiclasticum sp. nov, a nitrogen-fixing and heavy crude oil-emulsifying bacterium isolated from the crude oil of Yumen Oilfield.</title>
        <authorList>
            <person name="Wu D."/>
            <person name="Cai M."/>
            <person name="Zhang X."/>
        </authorList>
    </citation>
    <scope>NUCLEOTIDE SEQUENCE [LARGE SCALE GENOMIC DNA]</scope>
    <source>
        <strain evidence="8 9">ROY-1-1-2</strain>
    </source>
</reference>
<feature type="transmembrane region" description="Helical" evidence="7">
    <location>
        <begin position="117"/>
        <end position="134"/>
    </location>
</feature>
<comment type="subcellular location">
    <subcellularLocation>
        <location evidence="1">Cell membrane</location>
        <topology evidence="1">Multi-pass membrane protein</topology>
    </subcellularLocation>
</comment>
<feature type="transmembrane region" description="Helical" evidence="7">
    <location>
        <begin position="12"/>
        <end position="30"/>
    </location>
</feature>
<proteinExistence type="inferred from homology"/>
<evidence type="ECO:0000256" key="6">
    <source>
        <dbReference type="ARBA" id="ARBA00023136"/>
    </source>
</evidence>
<evidence type="ECO:0000256" key="4">
    <source>
        <dbReference type="ARBA" id="ARBA00022692"/>
    </source>
</evidence>
<comment type="similarity">
    <text evidence="2">Belongs to the DoxX family.</text>
</comment>
<keyword evidence="9" id="KW-1185">Reference proteome</keyword>
<comment type="caution">
    <text evidence="8">The sequence shown here is derived from an EMBL/GenBank/DDBJ whole genome shotgun (WGS) entry which is preliminary data.</text>
</comment>
<feature type="transmembrane region" description="Helical" evidence="7">
    <location>
        <begin position="50"/>
        <end position="70"/>
    </location>
</feature>
<evidence type="ECO:0000256" key="7">
    <source>
        <dbReference type="SAM" id="Phobius"/>
    </source>
</evidence>
<dbReference type="InterPro" id="IPR051907">
    <property type="entry name" value="DoxX-like_oxidoreductase"/>
</dbReference>
<dbReference type="Pfam" id="PF07681">
    <property type="entry name" value="DoxX"/>
    <property type="match status" value="1"/>
</dbReference>
<dbReference type="PANTHER" id="PTHR33452">
    <property type="entry name" value="OXIDOREDUCTASE CATD-RELATED"/>
    <property type="match status" value="1"/>
</dbReference>
<accession>A0ABX2T3F5</accession>
<sequence length="145" mass="14966">MTGSEGALAPDAVLLISRLLLGAIFLWSGFGKLTALSGFTAGMEAAGVPMAGVMAPLGAAAEFLGGLALILGAWTRLAALALVVFTVVATLIAHRFWAVAPEQAQMQTIQFMKNLAIVGGLFALVSAGGGRYGVDGFRQGRRESW</sequence>
<gene>
    <name evidence="8" type="ORF">HND93_03880</name>
</gene>
<dbReference type="PANTHER" id="PTHR33452:SF1">
    <property type="entry name" value="INNER MEMBRANE PROTEIN YPHA-RELATED"/>
    <property type="match status" value="1"/>
</dbReference>